<organism evidence="1 2">
    <name type="scientific">Babesia microti (strain RI)</name>
    <dbReference type="NCBI Taxonomy" id="1133968"/>
    <lineage>
        <taxon>Eukaryota</taxon>
        <taxon>Sar</taxon>
        <taxon>Alveolata</taxon>
        <taxon>Apicomplexa</taxon>
        <taxon>Aconoidasida</taxon>
        <taxon>Piroplasmida</taxon>
        <taxon>Babesiidae</taxon>
        <taxon>Babesia</taxon>
    </lineage>
</organism>
<reference evidence="1 2" key="3">
    <citation type="journal article" date="2016" name="Sci. Rep.">
        <title>Genome-wide diversity and gene expression profiling of Babesia microti isolates identify polymorphic genes that mediate host-pathogen interactions.</title>
        <authorList>
            <person name="Silva J.C."/>
            <person name="Cornillot E."/>
            <person name="McCracken C."/>
            <person name="Usmani-Brown S."/>
            <person name="Dwivedi A."/>
            <person name="Ifeonu O.O."/>
            <person name="Crabtree J."/>
            <person name="Gotia H.T."/>
            <person name="Virji A.Z."/>
            <person name="Reynes C."/>
            <person name="Colinge J."/>
            <person name="Kumar V."/>
            <person name="Lawres L."/>
            <person name="Pazzi J.E."/>
            <person name="Pablo J.V."/>
            <person name="Hung C."/>
            <person name="Brancato J."/>
            <person name="Kumari P."/>
            <person name="Orvis J."/>
            <person name="Tretina K."/>
            <person name="Chibucos M."/>
            <person name="Ott S."/>
            <person name="Sadzewicz L."/>
            <person name="Sengamalay N."/>
            <person name="Shetty A.C."/>
            <person name="Su Q."/>
            <person name="Tallon L."/>
            <person name="Fraser C.M."/>
            <person name="Frutos R."/>
            <person name="Molina D.M."/>
            <person name="Krause P.J."/>
            <person name="Ben Mamoun C."/>
        </authorList>
    </citation>
    <scope>NUCLEOTIDE SEQUENCE [LARGE SCALE GENOMIC DNA]</scope>
    <source>
        <strain evidence="1 2">RI</strain>
    </source>
</reference>
<dbReference type="VEuPathDB" id="PiroplasmaDB:BmR1_04g05370"/>
<reference evidence="1 2" key="1">
    <citation type="journal article" date="2012" name="Nucleic Acids Res.">
        <title>Sequencing of the smallest Apicomplexan genome from the human pathogen Babesia microti.</title>
        <authorList>
            <person name="Cornillot E."/>
            <person name="Hadj-Kaddour K."/>
            <person name="Dassouli A."/>
            <person name="Noel B."/>
            <person name="Ranwez V."/>
            <person name="Vacherie B."/>
            <person name="Augagneur Y."/>
            <person name="Bres V."/>
            <person name="Duclos A."/>
            <person name="Randazzo S."/>
            <person name="Carcy B."/>
            <person name="Debierre-Grockiego F."/>
            <person name="Delbecq S."/>
            <person name="Moubri-Menage K."/>
            <person name="Shams-Eldin H."/>
            <person name="Usmani-Brown S."/>
            <person name="Bringaud F."/>
            <person name="Wincker P."/>
            <person name="Vivares C.P."/>
            <person name="Schwarz R.T."/>
            <person name="Schetters T.P."/>
            <person name="Krause P.J."/>
            <person name="Gorenflot A."/>
            <person name="Berry V."/>
            <person name="Barbe V."/>
            <person name="Ben Mamoun C."/>
        </authorList>
    </citation>
    <scope>NUCLEOTIDE SEQUENCE [LARGE SCALE GENOMIC DNA]</scope>
    <source>
        <strain evidence="1 2">RI</strain>
    </source>
</reference>
<sequence length="1306" mass="148830">MMMQNSLNPNVDYLKDHELIGVKRRMLANSESEGIKVRELDTCDFNQERFRSKNFSEINKQMLDAMTAVDIVNHTIYNPNIPLKYKYTNEKQGQMNHSMENPRAKRQLVPMQTLLGEWEKSNFTPLAIRNDHIYKLKNAACSCPLQGINYKYSEDMINQVTGPIKILCPIHSGHPIHESIRIGRVKNTKSVFGSNQADPTILQHSDSEKIIIVKELSLACKYRMISHRQIHILYILSLLSSTNQVSMFQLSSPLQSISYVVLKDLHLQPYFINSKFKSSTYNGPALFIATTDEFRIATMPDSLGNTKGMMNQKYISRMHIIIRQRNYGVYVSKIMCHETTGRIFILDGSNSVYEFVYQYRSPGYSSMSFAFLKPLKVLWSSLCTITQYANSLLNMRGDVIKYTVNPVEINVTLGEHRAVKPLNHSCLNDRLDISIKNSVLYYPPVLWEAITPEVIANLKNHIVKTVCNCGAVDPCMSVPINYGLKVLNPWYFSRSVRSNSTIIDGFVDKTKNILVVLFLNGDIIVYTFSSSIDDENNGVVQSYMIRGDQIQYYLSRMNYRRYVGNTSYFSKDLKKYYSISVGSKVDELVVNCENVVAVLSDEFGTRIYIGFSGGYTTASDGSLVRVTNETGNPSSAKTNPTLVVKGYRLLPPHFSPEGFTSENADNHLADMFNMYHNIHKTFRIYDNEYAMVQVGVQNPVGRKLGSKTLFQPTSSSATFGAIGHDIRDVTRIDSNTHNVNPLTAGPIISGSFGSNKASSTSTRSSNMYKITIAVGDKHTYSEVSSDDQGLPRTIWNSLNNISGCSTRNTVKQVEWYDQFYLYLGADEKLVSMFMNGSFGNDALGTLIIITTYHVYSIQRQSLYSLMEDAINNPIAALEAYDKKALNYFPKWLESSQNTSKVPKFSNLMDLKVSNKEVDILDIAANKKYLNKDASDQLKISEMQCVGFLFYLFSWMYSPQVFFSIIWKLLVNYNAIKSSNANLKHYCSNLIFPEYINDVRLSLMCNSLGIYSKQYNWSVFTMEDKIYPWPKMLYFGSTTYFRTAKISTNAISPIVEGLLLFVSELFEDIWFLKLFPSSIKQFSQLSYKMAGEGETQDTQNAKHKLLLMLKDYFSLQPNYKKLYDQIDSLSELLKISIVCNSRDTFKEAICDALAIQILDDFAHDWQNLIATDIRTHRSKLMKYVSKYPSDDLFGSNLLTRSNQDVNQEYIALKGEFASRFDKDISLLNECNVLMDKAKTYILGAIIFQCCILDNLNVNKFINVYETSQKAARVDYSSFSLEKICTDVVFEKEFSELVKRVKNAFNIT</sequence>
<dbReference type="KEGG" id="bmic:BmR1_04g05370"/>
<reference evidence="1 2" key="2">
    <citation type="journal article" date="2013" name="PLoS ONE">
        <title>Whole genome mapping and re-organization of the nuclear and mitochondrial genomes of Babesia microti isolates.</title>
        <authorList>
            <person name="Cornillot E."/>
            <person name="Dassouli A."/>
            <person name="Garg A."/>
            <person name="Pachikara N."/>
            <person name="Randazzo S."/>
            <person name="Depoix D."/>
            <person name="Carcy B."/>
            <person name="Delbecq S."/>
            <person name="Frutos R."/>
            <person name="Silva J.C."/>
            <person name="Sutton R."/>
            <person name="Krause P.J."/>
            <person name="Mamoun C.B."/>
        </authorList>
    </citation>
    <scope>NUCLEOTIDE SEQUENCE [LARGE SCALE GENOMIC DNA]</scope>
    <source>
        <strain evidence="1 2">RI</strain>
    </source>
</reference>
<proteinExistence type="predicted"/>
<dbReference type="OrthoDB" id="361407at2759"/>
<dbReference type="EMBL" id="LN871599">
    <property type="protein sequence ID" value="CCF75272.1"/>
    <property type="molecule type" value="Genomic_DNA"/>
</dbReference>
<keyword evidence="2" id="KW-1185">Reference proteome</keyword>
<evidence type="ECO:0000313" key="1">
    <source>
        <dbReference type="EMBL" id="CCF75272.1"/>
    </source>
</evidence>
<dbReference type="Proteomes" id="UP000002899">
    <property type="component" value="Chromosome IV"/>
</dbReference>
<dbReference type="RefSeq" id="XP_012649680.1">
    <property type="nucleotide sequence ID" value="XM_012794226.1"/>
</dbReference>
<evidence type="ECO:0000313" key="2">
    <source>
        <dbReference type="Proteomes" id="UP000002899"/>
    </source>
</evidence>
<accession>I7IH65</accession>
<name>I7IH65_BABMR</name>
<protein>
    <submittedName>
        <fullName evidence="1">Uncharacterized protein</fullName>
    </submittedName>
</protein>
<gene>
    <name evidence="1" type="ORF">BmR1_04g05370</name>
</gene>
<dbReference type="GeneID" id="24425717"/>